<dbReference type="EMBL" id="CAGS01000561">
    <property type="protein sequence ID" value="CCF85886.1"/>
    <property type="molecule type" value="Genomic_DNA"/>
</dbReference>
<organism evidence="1 2">
    <name type="scientific">Nitrolancea hollandica Lb</name>
    <dbReference type="NCBI Taxonomy" id="1129897"/>
    <lineage>
        <taxon>Bacteria</taxon>
        <taxon>Pseudomonadati</taxon>
        <taxon>Thermomicrobiota</taxon>
        <taxon>Thermomicrobia</taxon>
        <taxon>Sphaerobacterales</taxon>
        <taxon>Sphaerobacterineae</taxon>
        <taxon>Sphaerobacteraceae</taxon>
        <taxon>Nitrolancea</taxon>
    </lineage>
</organism>
<name>I4EMH3_9BACT</name>
<evidence type="ECO:0000313" key="2">
    <source>
        <dbReference type="Proteomes" id="UP000004221"/>
    </source>
</evidence>
<keyword evidence="2" id="KW-1185">Reference proteome</keyword>
<proteinExistence type="predicted"/>
<protein>
    <submittedName>
        <fullName evidence="1">Uncharacterized protein</fullName>
    </submittedName>
</protein>
<accession>I4EMH3</accession>
<dbReference type="AlphaFoldDB" id="I4EMH3"/>
<comment type="caution">
    <text evidence="1">The sequence shown here is derived from an EMBL/GenBank/DDBJ whole genome shotgun (WGS) entry which is preliminary data.</text>
</comment>
<sequence>MTNTKANDYQSRKLATTMGLRNLDINETTCGKVVSDLQQARFRTDTNSLVKGPVHDATSHNRSAVEYFFVNVPPHIKHARPTAPRRKMVWEQF</sequence>
<gene>
    <name evidence="1" type="ORF">NITHO_6030002</name>
</gene>
<dbReference type="Proteomes" id="UP000004221">
    <property type="component" value="Unassembled WGS sequence"/>
</dbReference>
<reference evidence="1 2" key="1">
    <citation type="journal article" date="2012" name="ISME J.">
        <title>Nitrification expanded: discovery, physiology and genomics of a nitrite-oxidizing bacterium from the phylum Chloroflexi.</title>
        <authorList>
            <person name="Sorokin D.Y."/>
            <person name="Lucker S."/>
            <person name="Vejmelkova D."/>
            <person name="Kostrikina N.A."/>
            <person name="Kleerebezem R."/>
            <person name="Rijpstra W.I."/>
            <person name="Damste J.S."/>
            <person name="Le Paslier D."/>
            <person name="Muyzer G."/>
            <person name="Wagner M."/>
            <person name="van Loosdrecht M.C."/>
            <person name="Daims H."/>
        </authorList>
    </citation>
    <scope>NUCLEOTIDE SEQUENCE [LARGE SCALE GENOMIC DNA]</scope>
    <source>
        <strain evidence="2">none</strain>
    </source>
</reference>
<evidence type="ECO:0000313" key="1">
    <source>
        <dbReference type="EMBL" id="CCF85886.1"/>
    </source>
</evidence>